<comment type="caution">
    <text evidence="1">The sequence shown here is derived from an EMBL/GenBank/DDBJ whole genome shotgun (WGS) entry which is preliminary data.</text>
</comment>
<reference evidence="2" key="1">
    <citation type="journal article" date="2019" name="Int. J. Syst. Evol. Microbiol.">
        <title>The Global Catalogue of Microorganisms (GCM) 10K type strain sequencing project: providing services to taxonomists for standard genome sequencing and annotation.</title>
        <authorList>
            <consortium name="The Broad Institute Genomics Platform"/>
            <consortium name="The Broad Institute Genome Sequencing Center for Infectious Disease"/>
            <person name="Wu L."/>
            <person name="Ma J."/>
        </authorList>
    </citation>
    <scope>NUCLEOTIDE SEQUENCE [LARGE SCALE GENOMIC DNA]</scope>
    <source>
        <strain evidence="2">JCM 16908</strain>
    </source>
</reference>
<accession>A0ABP7J4D1</accession>
<sequence length="226" mass="25811">MIPLPTLFDLRKVLTWFAAHPEISDLQDKAFNLTTVLRQYPIPAYQVEQEKAEVLQDIFDRMNNYGKRLSRAEIFSALYAGDEEGNDRSLTIDAISAHLDERLWFGRIDNDTVLYAILARRGPDVQREIRLEFDDRNRRGVSDFPGEERDAAYQAGEDALHRAVQFLQHDAGVPHFTLLPFRYLLDFTGVRPGEYGSVHGGRGDLGAEVRRPEAIRRGVHPHLRAA</sequence>
<keyword evidence="2" id="KW-1185">Reference proteome</keyword>
<dbReference type="EMBL" id="BAAAZR010000035">
    <property type="protein sequence ID" value="GAA3833731.1"/>
    <property type="molecule type" value="Genomic_DNA"/>
</dbReference>
<organism evidence="1 2">
    <name type="scientific">Sphaerisporangium flaviroseum</name>
    <dbReference type="NCBI Taxonomy" id="509199"/>
    <lineage>
        <taxon>Bacteria</taxon>
        <taxon>Bacillati</taxon>
        <taxon>Actinomycetota</taxon>
        <taxon>Actinomycetes</taxon>
        <taxon>Streptosporangiales</taxon>
        <taxon>Streptosporangiaceae</taxon>
        <taxon>Sphaerisporangium</taxon>
    </lineage>
</organism>
<gene>
    <name evidence="1" type="ORF">GCM10022226_63870</name>
</gene>
<evidence type="ECO:0000313" key="2">
    <source>
        <dbReference type="Proteomes" id="UP001500888"/>
    </source>
</evidence>
<protein>
    <submittedName>
        <fullName evidence="1">Uncharacterized protein</fullName>
    </submittedName>
</protein>
<name>A0ABP7J4D1_9ACTN</name>
<dbReference type="Proteomes" id="UP001500888">
    <property type="component" value="Unassembled WGS sequence"/>
</dbReference>
<evidence type="ECO:0000313" key="1">
    <source>
        <dbReference type="EMBL" id="GAA3833731.1"/>
    </source>
</evidence>
<proteinExistence type="predicted"/>